<dbReference type="InterPro" id="IPR029039">
    <property type="entry name" value="Flavoprotein-like_sf"/>
</dbReference>
<dbReference type="GeneID" id="10041644"/>
<dbReference type="KEGG" id="tba:TERMP_01328"/>
<reference evidence="2 3" key="1">
    <citation type="journal article" date="2011" name="J. Bacteriol.">
        <title>Complete genome sequence of the hyperthermophilic, piezophilic, heterotrophic, and carboxydotrophic archaeon Thermococcus barophilus MP.</title>
        <authorList>
            <person name="Vannier P."/>
            <person name="Marteinsson V.T."/>
            <person name="Fridjonsson O.H."/>
            <person name="Oger P."/>
            <person name="Jebbar M."/>
        </authorList>
    </citation>
    <scope>NUCLEOTIDE SEQUENCE [LARGE SCALE GENOMIC DNA]</scope>
    <source>
        <strain evidence="3">DSM 11836 / MP</strain>
    </source>
</reference>
<name>F0LHH6_THEBM</name>
<dbReference type="HOGENOM" id="CLU_094839_1_0_2"/>
<evidence type="ECO:0000313" key="2">
    <source>
        <dbReference type="EMBL" id="ADT84303.1"/>
    </source>
</evidence>
<organism evidence="2 3">
    <name type="scientific">Thermococcus barophilus (strain DSM 11836 / MP)</name>
    <dbReference type="NCBI Taxonomy" id="391623"/>
    <lineage>
        <taxon>Archaea</taxon>
        <taxon>Methanobacteriati</taxon>
        <taxon>Methanobacteriota</taxon>
        <taxon>Thermococci</taxon>
        <taxon>Thermococcales</taxon>
        <taxon>Thermococcaceae</taxon>
        <taxon>Thermococcus</taxon>
    </lineage>
</organism>
<dbReference type="OrthoDB" id="103611at2157"/>
<sequence length="169" mass="19295">MEMIRHIILLIPFSIGRKEMKVCIVYDTKRGSTGIIASWMGEAIKDVCDVRVMHIGEVNTLKDCDLIVIGSPIYYERPLKSVLEFLEQHQDELRNKKVAVFVVCIAEIFGHAGKAYAEKRYVGALIKRVPGKVIETAVIKGWIRKPNFSQKVVVQNWIKELLKNLEIKS</sequence>
<gene>
    <name evidence="2" type="ordered locus">TERMP_01328</name>
</gene>
<dbReference type="PATRIC" id="fig|391623.17.peg.1328"/>
<dbReference type="InterPro" id="IPR008254">
    <property type="entry name" value="Flavodoxin/NO_synth"/>
</dbReference>
<dbReference type="GO" id="GO:0070819">
    <property type="term" value="F:menaquinone-dependent protoporphyrinogen oxidase activity"/>
    <property type="evidence" value="ECO:0007669"/>
    <property type="project" value="TreeGrafter"/>
</dbReference>
<accession>F0LHH6</accession>
<dbReference type="AlphaFoldDB" id="F0LHH6"/>
<dbReference type="GO" id="GO:0010181">
    <property type="term" value="F:FMN binding"/>
    <property type="evidence" value="ECO:0007669"/>
    <property type="project" value="InterPro"/>
</dbReference>
<evidence type="ECO:0000313" key="3">
    <source>
        <dbReference type="Proteomes" id="UP000007478"/>
    </source>
</evidence>
<proteinExistence type="predicted"/>
<keyword evidence="3" id="KW-1185">Reference proteome</keyword>
<dbReference type="PROSITE" id="PS50902">
    <property type="entry name" value="FLAVODOXIN_LIKE"/>
    <property type="match status" value="1"/>
</dbReference>
<dbReference type="SUPFAM" id="SSF52218">
    <property type="entry name" value="Flavoproteins"/>
    <property type="match status" value="1"/>
</dbReference>
<dbReference type="Proteomes" id="UP000007478">
    <property type="component" value="Chromosome"/>
</dbReference>
<evidence type="ECO:0000259" key="1">
    <source>
        <dbReference type="PROSITE" id="PS50902"/>
    </source>
</evidence>
<dbReference type="GO" id="GO:0006783">
    <property type="term" value="P:heme biosynthetic process"/>
    <property type="evidence" value="ECO:0007669"/>
    <property type="project" value="TreeGrafter"/>
</dbReference>
<dbReference type="InterPro" id="IPR052200">
    <property type="entry name" value="Protoporphyrinogen_IX_DH"/>
</dbReference>
<dbReference type="eggNOG" id="arCOG00524">
    <property type="taxonomic scope" value="Archaea"/>
</dbReference>
<dbReference type="Pfam" id="PF12724">
    <property type="entry name" value="Flavodoxin_5"/>
    <property type="match status" value="1"/>
</dbReference>
<dbReference type="RefSeq" id="WP_013467601.1">
    <property type="nucleotide sequence ID" value="NC_014804.1"/>
</dbReference>
<dbReference type="EMBL" id="CP002372">
    <property type="protein sequence ID" value="ADT84303.1"/>
    <property type="molecule type" value="Genomic_DNA"/>
</dbReference>
<dbReference type="InterPro" id="IPR026816">
    <property type="entry name" value="Flavodoxin_dom"/>
</dbReference>
<protein>
    <recommendedName>
        <fullName evidence="1">Flavodoxin-like domain-containing protein</fullName>
    </recommendedName>
</protein>
<dbReference type="PANTHER" id="PTHR38030">
    <property type="entry name" value="PROTOPORPHYRINOGEN IX DEHYDROGENASE [MENAQUINONE]"/>
    <property type="match status" value="1"/>
</dbReference>
<feature type="domain" description="Flavodoxin-like" evidence="1">
    <location>
        <begin position="22"/>
        <end position="162"/>
    </location>
</feature>
<dbReference type="PANTHER" id="PTHR38030:SF2">
    <property type="entry name" value="PROTOPORPHYRINOGEN IX DEHYDROGENASE [QUINONE]"/>
    <property type="match status" value="1"/>
</dbReference>
<dbReference type="Gene3D" id="3.40.50.360">
    <property type="match status" value="1"/>
</dbReference>